<comment type="caution">
    <text evidence="2">The sequence shown here is derived from an EMBL/GenBank/DDBJ whole genome shotgun (WGS) entry which is preliminary data.</text>
</comment>
<dbReference type="RefSeq" id="WP_095130974.1">
    <property type="nucleotide sequence ID" value="NZ_NIBG01000002.1"/>
</dbReference>
<evidence type="ECO:0000313" key="3">
    <source>
        <dbReference type="Proteomes" id="UP000216024"/>
    </source>
</evidence>
<accession>A0A267MNX0</accession>
<dbReference type="Gene3D" id="2.60.60.30">
    <property type="entry name" value="sav2460 like domains"/>
    <property type="match status" value="1"/>
</dbReference>
<evidence type="ECO:0000313" key="2">
    <source>
        <dbReference type="EMBL" id="PAB60585.1"/>
    </source>
</evidence>
<dbReference type="AlphaFoldDB" id="A0A267MNX0"/>
<protein>
    <submittedName>
        <fullName evidence="2">Stress protein</fullName>
    </submittedName>
</protein>
<dbReference type="PANTHER" id="PTHR32097:SF15">
    <property type="entry name" value="STRESS RESPONSE PROTEIN SCP2"/>
    <property type="match status" value="1"/>
</dbReference>
<keyword evidence="3" id="KW-1185">Reference proteome</keyword>
<dbReference type="PANTHER" id="PTHR32097">
    <property type="entry name" value="CAMP-BINDING PROTEIN 1-RELATED"/>
    <property type="match status" value="1"/>
</dbReference>
<organism evidence="2 3">
    <name type="scientific">Anaeromicrobium sediminis</name>
    <dbReference type="NCBI Taxonomy" id="1478221"/>
    <lineage>
        <taxon>Bacteria</taxon>
        <taxon>Bacillati</taxon>
        <taxon>Bacillota</taxon>
        <taxon>Clostridia</taxon>
        <taxon>Peptostreptococcales</taxon>
        <taxon>Thermotaleaceae</taxon>
        <taxon>Anaeromicrobium</taxon>
    </lineage>
</organism>
<reference evidence="2 3" key="1">
    <citation type="submission" date="2017-06" db="EMBL/GenBank/DDBJ databases">
        <title>Draft genome sequence of anaerobic fermentative bacterium Anaeromicrobium sediminis DY2726D isolated from West Pacific Ocean sediments.</title>
        <authorList>
            <person name="Zeng X."/>
        </authorList>
    </citation>
    <scope>NUCLEOTIDE SEQUENCE [LARGE SCALE GENOMIC DNA]</scope>
    <source>
        <strain evidence="2 3">DY2726D</strain>
    </source>
</reference>
<dbReference type="InterPro" id="IPR003325">
    <property type="entry name" value="TerD"/>
</dbReference>
<dbReference type="CDD" id="cd06974">
    <property type="entry name" value="TerD_like"/>
    <property type="match status" value="1"/>
</dbReference>
<name>A0A267MNX0_9FIRM</name>
<dbReference type="Pfam" id="PF02342">
    <property type="entry name" value="TerD"/>
    <property type="match status" value="1"/>
</dbReference>
<dbReference type="OrthoDB" id="4123258at2"/>
<dbReference type="InterPro" id="IPR051324">
    <property type="entry name" value="Stress/Tellurium_Resist"/>
</dbReference>
<feature type="domain" description="TerD" evidence="1">
    <location>
        <begin position="1"/>
        <end position="202"/>
    </location>
</feature>
<dbReference type="EMBL" id="NIBG01000002">
    <property type="protein sequence ID" value="PAB60585.1"/>
    <property type="molecule type" value="Genomic_DNA"/>
</dbReference>
<gene>
    <name evidence="2" type="ORF">CCE28_03315</name>
</gene>
<proteinExistence type="predicted"/>
<evidence type="ECO:0000259" key="1">
    <source>
        <dbReference type="Pfam" id="PF02342"/>
    </source>
</evidence>
<sequence length="203" mass="21907">MAVSLKKGQRVDLTKNDPGLSKLMIGLGWDPVKKSGGGGLLGGIFGGGGSPNIDCDASVLMLDENGKITDKKDIIYFSNLRSKCGAVRHSGDNLTGDGDGDDEQVFVELGSVSPRISKLVFVVNIYACEKRKQDFGMIQNAFIRAVDMNKGNEILKYNLTENYSGSTTLIVGELYRHGGEWKFAAVGEGTRDTSISSIVKKYM</sequence>
<dbReference type="Proteomes" id="UP000216024">
    <property type="component" value="Unassembled WGS sequence"/>
</dbReference>